<feature type="compositionally biased region" description="Pro residues" evidence="1">
    <location>
        <begin position="240"/>
        <end position="252"/>
    </location>
</feature>
<dbReference type="GO" id="GO:0008714">
    <property type="term" value="F:AMP nucleosidase activity"/>
    <property type="evidence" value="ECO:0007669"/>
    <property type="project" value="UniProtKB-EC"/>
</dbReference>
<protein>
    <submittedName>
        <fullName evidence="3">AMP nucleosidase</fullName>
        <ecNumber evidence="3">3.2.2.4</ecNumber>
    </submittedName>
</protein>
<name>A0A4U9I3U5_9ENTR</name>
<feature type="region of interest" description="Disordered" evidence="1">
    <location>
        <begin position="225"/>
        <end position="265"/>
    </location>
</feature>
<reference evidence="3 4" key="1">
    <citation type="submission" date="2019-05" db="EMBL/GenBank/DDBJ databases">
        <authorList>
            <consortium name="Pathogen Informatics"/>
        </authorList>
    </citation>
    <scope>NUCLEOTIDE SEQUENCE [LARGE SCALE GENOMIC DNA]</scope>
    <source>
        <strain evidence="3 4">NCTC13032</strain>
    </source>
</reference>
<proteinExistence type="predicted"/>
<organism evidence="3 4">
    <name type="scientific">Leclercia adecarboxylata</name>
    <dbReference type="NCBI Taxonomy" id="83655"/>
    <lineage>
        <taxon>Bacteria</taxon>
        <taxon>Pseudomonadati</taxon>
        <taxon>Pseudomonadota</taxon>
        <taxon>Gammaproteobacteria</taxon>
        <taxon>Enterobacterales</taxon>
        <taxon>Enterobacteriaceae</taxon>
        <taxon>Leclercia</taxon>
    </lineage>
</organism>
<dbReference type="InterPro" id="IPR035994">
    <property type="entry name" value="Nucleoside_phosphorylase_sf"/>
</dbReference>
<evidence type="ECO:0000259" key="2">
    <source>
        <dbReference type="Pfam" id="PF10423"/>
    </source>
</evidence>
<keyword evidence="3" id="KW-0378">Hydrolase</keyword>
<gene>
    <name evidence="3" type="primary">amn_1</name>
    <name evidence="3" type="ORF">NCTC13032_04817</name>
</gene>
<dbReference type="InterPro" id="IPR018953">
    <property type="entry name" value="AMP_nucleoside_Pase_N"/>
</dbReference>
<dbReference type="EMBL" id="LR590464">
    <property type="protein sequence ID" value="VTP70771.1"/>
    <property type="molecule type" value="Genomic_DNA"/>
</dbReference>
<feature type="compositionally biased region" description="Polar residues" evidence="1">
    <location>
        <begin position="225"/>
        <end position="234"/>
    </location>
</feature>
<evidence type="ECO:0000256" key="1">
    <source>
        <dbReference type="SAM" id="MobiDB-lite"/>
    </source>
</evidence>
<sequence length="265" mass="28968">MNNKGASLTPAQALETLDALYDQAVNALRSAISDYIKDGTLPDTEARMNGLFVYPSLSVTWDGSATNTPKTRAYARFTHAGCYSTTITRPTLFRPYLEEQLTLLYQDYGAHITVEPSRHEIPYPYVIDGSELTLDRSMSAGLTRHFPTTELSQIGDETADGIYHPQSFPRCRILTPAALISRWHACVTTPVRQPNISSRLCCSPTTPAMWMSLCAGVAVRSSIPTARTSPSPAQVGSGSPPKPKPPSRPSPIWPGKSIRCQPGTW</sequence>
<dbReference type="Proteomes" id="UP000310719">
    <property type="component" value="Chromosome"/>
</dbReference>
<dbReference type="InterPro" id="IPR037109">
    <property type="entry name" value="AMP_N_sf"/>
</dbReference>
<keyword evidence="3" id="KW-0326">Glycosidase</keyword>
<dbReference type="Gene3D" id="3.30.1730.10">
    <property type="entry name" value="AMP nucleoside phosphorylase, N-terminal domain"/>
    <property type="match status" value="1"/>
</dbReference>
<dbReference type="SUPFAM" id="SSF53167">
    <property type="entry name" value="Purine and uridine phosphorylases"/>
    <property type="match status" value="1"/>
</dbReference>
<evidence type="ECO:0000313" key="4">
    <source>
        <dbReference type="Proteomes" id="UP000310719"/>
    </source>
</evidence>
<accession>A0A4U9I3U5</accession>
<dbReference type="Pfam" id="PF10423">
    <property type="entry name" value="AMNp_N"/>
    <property type="match status" value="1"/>
</dbReference>
<feature type="domain" description="AMP nucleoside phosphorylase N-terminal" evidence="2">
    <location>
        <begin position="12"/>
        <end position="167"/>
    </location>
</feature>
<dbReference type="AlphaFoldDB" id="A0A4U9I3U5"/>
<dbReference type="EC" id="3.2.2.4" evidence="3"/>
<evidence type="ECO:0000313" key="3">
    <source>
        <dbReference type="EMBL" id="VTP70771.1"/>
    </source>
</evidence>
<dbReference type="GO" id="GO:0009116">
    <property type="term" value="P:nucleoside metabolic process"/>
    <property type="evidence" value="ECO:0007669"/>
    <property type="project" value="InterPro"/>
</dbReference>